<protein>
    <submittedName>
        <fullName evidence="1">Uncharacterized protein</fullName>
    </submittedName>
</protein>
<evidence type="ECO:0000313" key="1">
    <source>
        <dbReference type="EMBL" id="MPC36159.1"/>
    </source>
</evidence>
<accession>A0A5B7ESU9</accession>
<sequence length="117" mass="13382">MTTTTTTASPHFLLPNNCAGQLRAPSRCPATSYAAQPFLPFPSLLFPPRHASPRWRNRLESEFGKAKKLVVGSEFSPGQEEEEEEEECSIGEGRYRHMLPHYTHRLDETLTMYQSYH</sequence>
<name>A0A5B7ESU9_PORTR</name>
<dbReference type="AlphaFoldDB" id="A0A5B7ESU9"/>
<comment type="caution">
    <text evidence="1">The sequence shown here is derived from an EMBL/GenBank/DDBJ whole genome shotgun (WGS) entry which is preliminary data.</text>
</comment>
<proteinExistence type="predicted"/>
<evidence type="ECO:0000313" key="2">
    <source>
        <dbReference type="Proteomes" id="UP000324222"/>
    </source>
</evidence>
<organism evidence="1 2">
    <name type="scientific">Portunus trituberculatus</name>
    <name type="common">Swimming crab</name>
    <name type="synonym">Neptunus trituberculatus</name>
    <dbReference type="NCBI Taxonomy" id="210409"/>
    <lineage>
        <taxon>Eukaryota</taxon>
        <taxon>Metazoa</taxon>
        <taxon>Ecdysozoa</taxon>
        <taxon>Arthropoda</taxon>
        <taxon>Crustacea</taxon>
        <taxon>Multicrustacea</taxon>
        <taxon>Malacostraca</taxon>
        <taxon>Eumalacostraca</taxon>
        <taxon>Eucarida</taxon>
        <taxon>Decapoda</taxon>
        <taxon>Pleocyemata</taxon>
        <taxon>Brachyura</taxon>
        <taxon>Eubrachyura</taxon>
        <taxon>Portunoidea</taxon>
        <taxon>Portunidae</taxon>
        <taxon>Portuninae</taxon>
        <taxon>Portunus</taxon>
    </lineage>
</organism>
<dbReference type="EMBL" id="VSRR010003438">
    <property type="protein sequence ID" value="MPC36159.1"/>
    <property type="molecule type" value="Genomic_DNA"/>
</dbReference>
<reference evidence="1 2" key="1">
    <citation type="submission" date="2019-05" db="EMBL/GenBank/DDBJ databases">
        <title>Another draft genome of Portunus trituberculatus and its Hox gene families provides insights of decapod evolution.</title>
        <authorList>
            <person name="Jeong J.-H."/>
            <person name="Song I."/>
            <person name="Kim S."/>
            <person name="Choi T."/>
            <person name="Kim D."/>
            <person name="Ryu S."/>
            <person name="Kim W."/>
        </authorList>
    </citation>
    <scope>NUCLEOTIDE SEQUENCE [LARGE SCALE GENOMIC DNA]</scope>
    <source>
        <tissue evidence="1">Muscle</tissue>
    </source>
</reference>
<gene>
    <name evidence="1" type="ORF">E2C01_029608</name>
</gene>
<dbReference type="Proteomes" id="UP000324222">
    <property type="component" value="Unassembled WGS sequence"/>
</dbReference>
<keyword evidence="2" id="KW-1185">Reference proteome</keyword>